<dbReference type="GO" id="GO:0005829">
    <property type="term" value="C:cytosol"/>
    <property type="evidence" value="ECO:0007669"/>
    <property type="project" value="TreeGrafter"/>
</dbReference>
<proteinExistence type="inferred from homology"/>
<dbReference type="InterPro" id="IPR005119">
    <property type="entry name" value="LysR_subst-bd"/>
</dbReference>
<dbReference type="PROSITE" id="PS50931">
    <property type="entry name" value="HTH_LYSR"/>
    <property type="match status" value="1"/>
</dbReference>
<comment type="similarity">
    <text evidence="1">Belongs to the LysR transcriptional regulatory family.</text>
</comment>
<evidence type="ECO:0000259" key="5">
    <source>
        <dbReference type="PROSITE" id="PS50931"/>
    </source>
</evidence>
<dbReference type="SUPFAM" id="SSF46785">
    <property type="entry name" value="Winged helix' DNA-binding domain"/>
    <property type="match status" value="1"/>
</dbReference>
<dbReference type="Pfam" id="PF03466">
    <property type="entry name" value="LysR_substrate"/>
    <property type="match status" value="1"/>
</dbReference>
<accession>A0A3M4L9W9</accession>
<evidence type="ECO:0000256" key="1">
    <source>
        <dbReference type="ARBA" id="ARBA00009437"/>
    </source>
</evidence>
<dbReference type="CDD" id="cd08421">
    <property type="entry name" value="PBP2_LTTR_like_1"/>
    <property type="match status" value="1"/>
</dbReference>
<protein>
    <submittedName>
        <fullName evidence="6">LysR family transcriptional regulator</fullName>
    </submittedName>
</protein>
<sequence length="303" mass="33588">MDIKEPAVRYDLTSLDIFITVAEERNLTRVGRMKHLAVSAISKRVSELESQVGAPLLVRNARGVDLTPAGQSLLFYARQVRQTLAQLDQELGDYTTGVKGHLRIHAITSALSQFLPQDIADFVSIYPQIKFDIEERVGSAVIRAVADGRADLGIIASQTPAQGLEAIPYRNDELTLVVPTGHVLAGRKSIRFQEVLEHEFVGPHLESSMHTLLTSEAEKLGMALKLRIRISSFDCMCRMVSAGLGLAVLPRSVINQYLRSHKLKAVTLDEPWAHRSLQLVVKRYDTASSTLKTLIDNLRLAED</sequence>
<feature type="domain" description="HTH lysR-type" evidence="5">
    <location>
        <begin position="10"/>
        <end position="67"/>
    </location>
</feature>
<gene>
    <name evidence="6" type="ORF">ALQ07_03310</name>
</gene>
<dbReference type="PANTHER" id="PTHR30419">
    <property type="entry name" value="HTH-TYPE TRANSCRIPTIONAL REGULATOR YBHD"/>
    <property type="match status" value="1"/>
</dbReference>
<comment type="caution">
    <text evidence="6">The sequence shown here is derived from an EMBL/GenBank/DDBJ whole genome shotgun (WGS) entry which is preliminary data.</text>
</comment>
<evidence type="ECO:0000256" key="4">
    <source>
        <dbReference type="ARBA" id="ARBA00023163"/>
    </source>
</evidence>
<reference evidence="6 7" key="1">
    <citation type="submission" date="2018-08" db="EMBL/GenBank/DDBJ databases">
        <title>Recombination of ecologically and evolutionarily significant loci maintains genetic cohesion in the Pseudomonas syringae species complex.</title>
        <authorList>
            <person name="Dillon M."/>
            <person name="Thakur S."/>
            <person name="Almeida R.N.D."/>
            <person name="Weir B.S."/>
            <person name="Guttman D.S."/>
        </authorList>
    </citation>
    <scope>NUCLEOTIDE SEQUENCE [LARGE SCALE GENOMIC DNA]</scope>
    <source>
        <strain evidence="6 7">ICMP 19074</strain>
    </source>
</reference>
<dbReference type="Pfam" id="PF00126">
    <property type="entry name" value="HTH_1"/>
    <property type="match status" value="1"/>
</dbReference>
<dbReference type="GO" id="GO:0003700">
    <property type="term" value="F:DNA-binding transcription factor activity"/>
    <property type="evidence" value="ECO:0007669"/>
    <property type="project" value="InterPro"/>
</dbReference>
<organism evidence="6 7">
    <name type="scientific">Pseudomonas syringae pv. actinidiae</name>
    <dbReference type="NCBI Taxonomy" id="103796"/>
    <lineage>
        <taxon>Bacteria</taxon>
        <taxon>Pseudomonadati</taxon>
        <taxon>Pseudomonadota</taxon>
        <taxon>Gammaproteobacteria</taxon>
        <taxon>Pseudomonadales</taxon>
        <taxon>Pseudomonadaceae</taxon>
        <taxon>Pseudomonas</taxon>
        <taxon>Pseudomonas syringae</taxon>
    </lineage>
</organism>
<evidence type="ECO:0000256" key="3">
    <source>
        <dbReference type="ARBA" id="ARBA00023125"/>
    </source>
</evidence>
<dbReference type="PANTHER" id="PTHR30419:SF2">
    <property type="entry name" value="LYSR FAMILY TRANSCRIPTIONAL REGULATOR"/>
    <property type="match status" value="1"/>
</dbReference>
<dbReference type="InterPro" id="IPR000847">
    <property type="entry name" value="LysR_HTH_N"/>
</dbReference>
<dbReference type="InterPro" id="IPR036388">
    <property type="entry name" value="WH-like_DNA-bd_sf"/>
</dbReference>
<dbReference type="Gene3D" id="1.10.10.10">
    <property type="entry name" value="Winged helix-like DNA-binding domain superfamily/Winged helix DNA-binding domain"/>
    <property type="match status" value="1"/>
</dbReference>
<evidence type="ECO:0000256" key="2">
    <source>
        <dbReference type="ARBA" id="ARBA00023015"/>
    </source>
</evidence>
<dbReference type="SUPFAM" id="SSF53850">
    <property type="entry name" value="Periplasmic binding protein-like II"/>
    <property type="match status" value="1"/>
</dbReference>
<dbReference type="Gene3D" id="3.40.190.290">
    <property type="match status" value="1"/>
</dbReference>
<evidence type="ECO:0000313" key="6">
    <source>
        <dbReference type="EMBL" id="RMQ38238.1"/>
    </source>
</evidence>
<dbReference type="RefSeq" id="WP_017703291.1">
    <property type="nucleotide sequence ID" value="NZ_RBRB01000028.1"/>
</dbReference>
<dbReference type="GO" id="GO:0003677">
    <property type="term" value="F:DNA binding"/>
    <property type="evidence" value="ECO:0007669"/>
    <property type="project" value="UniProtKB-KW"/>
</dbReference>
<keyword evidence="2" id="KW-0805">Transcription regulation</keyword>
<dbReference type="InterPro" id="IPR036390">
    <property type="entry name" value="WH_DNA-bd_sf"/>
</dbReference>
<keyword evidence="4" id="KW-0804">Transcription</keyword>
<evidence type="ECO:0000313" key="7">
    <source>
        <dbReference type="Proteomes" id="UP000273140"/>
    </source>
</evidence>
<name>A0A3M4L9W9_PSESF</name>
<dbReference type="AlphaFoldDB" id="A0A3M4L9W9"/>
<dbReference type="InterPro" id="IPR050950">
    <property type="entry name" value="HTH-type_LysR_regulators"/>
</dbReference>
<dbReference type="EMBL" id="RBRB01000028">
    <property type="protein sequence ID" value="RMQ38238.1"/>
    <property type="molecule type" value="Genomic_DNA"/>
</dbReference>
<dbReference type="Proteomes" id="UP000273140">
    <property type="component" value="Unassembled WGS sequence"/>
</dbReference>
<keyword evidence="3" id="KW-0238">DNA-binding</keyword>